<dbReference type="CDD" id="cd10028">
    <property type="entry name" value="UDG-F2_TDG_MUG"/>
    <property type="match status" value="1"/>
</dbReference>
<dbReference type="STRING" id="765257.A0A0C9ZG94"/>
<evidence type="ECO:0000256" key="3">
    <source>
        <dbReference type="ARBA" id="ARBA00023204"/>
    </source>
</evidence>
<dbReference type="GO" id="GO:0004844">
    <property type="term" value="F:uracil DNA N-glycosylase activity"/>
    <property type="evidence" value="ECO:0007669"/>
    <property type="project" value="TreeGrafter"/>
</dbReference>
<feature type="compositionally biased region" description="Low complexity" evidence="4">
    <location>
        <begin position="129"/>
        <end position="140"/>
    </location>
</feature>
<name>A0A0C9ZG94_9AGAM</name>
<evidence type="ECO:0000256" key="2">
    <source>
        <dbReference type="ARBA" id="ARBA00022801"/>
    </source>
</evidence>
<dbReference type="Gene3D" id="3.40.470.10">
    <property type="entry name" value="Uracil-DNA glycosylase-like domain"/>
    <property type="match status" value="1"/>
</dbReference>
<dbReference type="PANTHER" id="PTHR12159">
    <property type="entry name" value="G/T AND G/U MISMATCH-SPECIFIC DNA GLYCOSYLASE"/>
    <property type="match status" value="1"/>
</dbReference>
<accession>A0A0C9ZG94</accession>
<organism evidence="6 7">
    <name type="scientific">Pisolithus microcarpus 441</name>
    <dbReference type="NCBI Taxonomy" id="765257"/>
    <lineage>
        <taxon>Eukaryota</taxon>
        <taxon>Fungi</taxon>
        <taxon>Dikarya</taxon>
        <taxon>Basidiomycota</taxon>
        <taxon>Agaricomycotina</taxon>
        <taxon>Agaricomycetes</taxon>
        <taxon>Agaricomycetidae</taxon>
        <taxon>Boletales</taxon>
        <taxon>Sclerodermatineae</taxon>
        <taxon>Pisolithaceae</taxon>
        <taxon>Pisolithus</taxon>
    </lineage>
</organism>
<dbReference type="OrthoDB" id="565731at2759"/>
<reference evidence="7" key="2">
    <citation type="submission" date="2015-01" db="EMBL/GenBank/DDBJ databases">
        <title>Evolutionary Origins and Diversification of the Mycorrhizal Mutualists.</title>
        <authorList>
            <consortium name="DOE Joint Genome Institute"/>
            <consortium name="Mycorrhizal Genomics Consortium"/>
            <person name="Kohler A."/>
            <person name="Kuo A."/>
            <person name="Nagy L.G."/>
            <person name="Floudas D."/>
            <person name="Copeland A."/>
            <person name="Barry K.W."/>
            <person name="Cichocki N."/>
            <person name="Veneault-Fourrey C."/>
            <person name="LaButti K."/>
            <person name="Lindquist E.A."/>
            <person name="Lipzen A."/>
            <person name="Lundell T."/>
            <person name="Morin E."/>
            <person name="Murat C."/>
            <person name="Riley R."/>
            <person name="Ohm R."/>
            <person name="Sun H."/>
            <person name="Tunlid A."/>
            <person name="Henrissat B."/>
            <person name="Grigoriev I.V."/>
            <person name="Hibbett D.S."/>
            <person name="Martin F."/>
        </authorList>
    </citation>
    <scope>NUCLEOTIDE SEQUENCE [LARGE SCALE GENOMIC DNA]</scope>
    <source>
        <strain evidence="7">441</strain>
    </source>
</reference>
<dbReference type="InterPro" id="IPR015637">
    <property type="entry name" value="MUG/TDG"/>
</dbReference>
<evidence type="ECO:0000313" key="7">
    <source>
        <dbReference type="Proteomes" id="UP000054018"/>
    </source>
</evidence>
<dbReference type="PANTHER" id="PTHR12159:SF9">
    <property type="entry name" value="G_T MISMATCH-SPECIFIC THYMINE DNA GLYCOSYLASE"/>
    <property type="match status" value="1"/>
</dbReference>
<reference evidence="6 7" key="1">
    <citation type="submission" date="2014-04" db="EMBL/GenBank/DDBJ databases">
        <authorList>
            <consortium name="DOE Joint Genome Institute"/>
            <person name="Kuo A."/>
            <person name="Kohler A."/>
            <person name="Costa M.D."/>
            <person name="Nagy L.G."/>
            <person name="Floudas D."/>
            <person name="Copeland A."/>
            <person name="Barry K.W."/>
            <person name="Cichocki N."/>
            <person name="Veneault-Fourrey C."/>
            <person name="LaButti K."/>
            <person name="Lindquist E.A."/>
            <person name="Lipzen A."/>
            <person name="Lundell T."/>
            <person name="Morin E."/>
            <person name="Murat C."/>
            <person name="Sun H."/>
            <person name="Tunlid A."/>
            <person name="Henrissat B."/>
            <person name="Grigoriev I.V."/>
            <person name="Hibbett D.S."/>
            <person name="Martin F."/>
            <person name="Nordberg H.P."/>
            <person name="Cantor M.N."/>
            <person name="Hua S.X."/>
        </authorList>
    </citation>
    <scope>NUCLEOTIDE SEQUENCE [LARGE SCALE GENOMIC DNA]</scope>
    <source>
        <strain evidence="6 7">441</strain>
    </source>
</reference>
<dbReference type="EMBL" id="KN833693">
    <property type="protein sequence ID" value="KIK28341.1"/>
    <property type="molecule type" value="Genomic_DNA"/>
</dbReference>
<feature type="compositionally biased region" description="Basic and acidic residues" evidence="4">
    <location>
        <begin position="141"/>
        <end position="153"/>
    </location>
</feature>
<dbReference type="SUPFAM" id="SSF52141">
    <property type="entry name" value="Uracil-DNA glycosylase-like"/>
    <property type="match status" value="1"/>
</dbReference>
<keyword evidence="7" id="KW-1185">Reference proteome</keyword>
<evidence type="ECO:0000256" key="1">
    <source>
        <dbReference type="ARBA" id="ARBA00022763"/>
    </source>
</evidence>
<dbReference type="HOGENOM" id="CLU_042829_0_2_1"/>
<evidence type="ECO:0000313" key="6">
    <source>
        <dbReference type="EMBL" id="KIK28341.1"/>
    </source>
</evidence>
<dbReference type="Proteomes" id="UP000054018">
    <property type="component" value="Unassembled WGS sequence"/>
</dbReference>
<keyword evidence="2" id="KW-0378">Hydrolase</keyword>
<gene>
    <name evidence="6" type="ORF">PISMIDRAFT_614417</name>
</gene>
<feature type="region of interest" description="Disordered" evidence="4">
    <location>
        <begin position="129"/>
        <end position="153"/>
    </location>
</feature>
<dbReference type="Pfam" id="PF03167">
    <property type="entry name" value="UDG"/>
    <property type="match status" value="1"/>
</dbReference>
<keyword evidence="3" id="KW-0234">DNA repair</keyword>
<dbReference type="InterPro" id="IPR005122">
    <property type="entry name" value="Uracil-DNA_glycosylase-like"/>
</dbReference>
<dbReference type="GO" id="GO:0008263">
    <property type="term" value="F:pyrimidine-specific mismatch base pair DNA N-glycosylase activity"/>
    <property type="evidence" value="ECO:0007669"/>
    <property type="project" value="TreeGrafter"/>
</dbReference>
<dbReference type="InterPro" id="IPR036895">
    <property type="entry name" value="Uracil-DNA_glycosylase-like_sf"/>
</dbReference>
<keyword evidence="1" id="KW-0227">DNA damage</keyword>
<protein>
    <recommendedName>
        <fullName evidence="5">Uracil-DNA glycosylase-like domain-containing protein</fullName>
    </recommendedName>
</protein>
<evidence type="ECO:0000259" key="5">
    <source>
        <dbReference type="Pfam" id="PF03167"/>
    </source>
</evidence>
<feature type="domain" description="Uracil-DNA glycosylase-like" evidence="5">
    <location>
        <begin position="12"/>
        <end position="206"/>
    </location>
</feature>
<evidence type="ECO:0000256" key="4">
    <source>
        <dbReference type="SAM" id="MobiDB-lite"/>
    </source>
</evidence>
<sequence>MTCCFPSLRLTFPVIFCGINPGYMSAETGHHFANPTNHFWRCLYQSGLTSNLLPPSEDYSLPERYNLGVTNLVDRPSAEAAELSISEMKAAVPAFLQKISRHRPRFVCFVGMGIWTVIRKALQQLQRSSGSSISGSQGQGSRERGVKKDMKGAEKDSLGLQSYKLVHPTEAGKLASETFLFVVPSTSGRVVRYQFSDKVRYFSELRELLRKPQAAIATQDILPIVVETHGLDI</sequence>
<dbReference type="AlphaFoldDB" id="A0A0C9ZG94"/>
<dbReference type="GO" id="GO:0006285">
    <property type="term" value="P:base-excision repair, AP site formation"/>
    <property type="evidence" value="ECO:0007669"/>
    <property type="project" value="InterPro"/>
</dbReference>
<proteinExistence type="predicted"/>